<evidence type="ECO:0000313" key="2">
    <source>
        <dbReference type="EMBL" id="OCT52060.1"/>
    </source>
</evidence>
<keyword evidence="3" id="KW-1185">Reference proteome</keyword>
<feature type="region of interest" description="Disordered" evidence="1">
    <location>
        <begin position="74"/>
        <end position="99"/>
    </location>
</feature>
<evidence type="ECO:0000313" key="3">
    <source>
        <dbReference type="Proteomes" id="UP000094526"/>
    </source>
</evidence>
<name>A0A1C1CUE7_9EURO</name>
<dbReference type="VEuPathDB" id="FungiDB:CLCR_09331"/>
<organism evidence="2 3">
    <name type="scientific">Cladophialophora carrionii</name>
    <dbReference type="NCBI Taxonomy" id="86049"/>
    <lineage>
        <taxon>Eukaryota</taxon>
        <taxon>Fungi</taxon>
        <taxon>Dikarya</taxon>
        <taxon>Ascomycota</taxon>
        <taxon>Pezizomycotina</taxon>
        <taxon>Eurotiomycetes</taxon>
        <taxon>Chaetothyriomycetidae</taxon>
        <taxon>Chaetothyriales</taxon>
        <taxon>Herpotrichiellaceae</taxon>
        <taxon>Cladophialophora</taxon>
    </lineage>
</organism>
<feature type="region of interest" description="Disordered" evidence="1">
    <location>
        <begin position="26"/>
        <end position="62"/>
    </location>
</feature>
<dbReference type="AlphaFoldDB" id="A0A1C1CUE7"/>
<dbReference type="Proteomes" id="UP000094526">
    <property type="component" value="Unassembled WGS sequence"/>
</dbReference>
<comment type="caution">
    <text evidence="2">The sequence shown here is derived from an EMBL/GenBank/DDBJ whole genome shotgun (WGS) entry which is preliminary data.</text>
</comment>
<proteinExistence type="predicted"/>
<gene>
    <name evidence="2" type="ORF">CLCR_09331</name>
</gene>
<protein>
    <submittedName>
        <fullName evidence="2">Uncharacterized protein</fullName>
    </submittedName>
</protein>
<reference evidence="3" key="1">
    <citation type="submission" date="2015-07" db="EMBL/GenBank/DDBJ databases">
        <authorList>
            <person name="Teixeira M.M."/>
            <person name="Souza R.C."/>
            <person name="Almeida L.G."/>
            <person name="Vicente V.A."/>
            <person name="de Hoog S."/>
            <person name="Bocca A.L."/>
            <person name="de Almeida S.R."/>
            <person name="Vasconcelos A.T."/>
            <person name="Felipe M.S."/>
        </authorList>
    </citation>
    <scope>NUCLEOTIDE SEQUENCE [LARGE SCALE GENOMIC DNA]</scope>
    <source>
        <strain evidence="3">KSF</strain>
    </source>
</reference>
<evidence type="ECO:0000256" key="1">
    <source>
        <dbReference type="SAM" id="MobiDB-lite"/>
    </source>
</evidence>
<accession>A0A1C1CUE7</accession>
<sequence>MRQANAVEGTLVAVACSADRAHLATSAVQGRQDAADNRATAEKSASIRPSSKATLRAQAKDAQPVVEGQEMLRCPAQQTANQKPKEETHAPQSGHGWLG</sequence>
<dbReference type="EMBL" id="LGRB01000009">
    <property type="protein sequence ID" value="OCT52060.1"/>
    <property type="molecule type" value="Genomic_DNA"/>
</dbReference>